<dbReference type="RefSeq" id="WP_171360214.1">
    <property type="nucleotide sequence ID" value="NZ_VTXC01000010.1"/>
</dbReference>
<dbReference type="SUPFAM" id="SSF52009">
    <property type="entry name" value="Phosphohistidine domain"/>
    <property type="match status" value="1"/>
</dbReference>
<dbReference type="Gene3D" id="3.30.470.20">
    <property type="entry name" value="ATP-grasp fold, B domain"/>
    <property type="match status" value="1"/>
</dbReference>
<sequence>MNLKLSSKAKTLADLAEVITSAKVLPLVRFYANEYYYKKRDILSECISHFGGNVVVRSSSINEDNEETSNAGGFESVIDVPLNEKDIDRAIEKVIDSYSESLNEGDEVLIQPMLKNVSKCGVIFTADLDTLSPYYIINYDESGSTIGVTGGTGYNLKTVISFKNNHETKQTFITKAIQTSKECEVIFQNEHLDIEFAYVNEEIYILQVRAIVRNNKNDLSKIYLDDSLNKLNKKIKKLNAPHPKLLGSRTIFGVMPDWNPAEIIGIKPKRLAVSLYKEIVTNEIWAYQRDNYGYRNLRSFPLLVSFLGVPYIDVRVSFNSFVPKKLHSSIASKLVEYYLDELVNNSSYHDKVEFEIVFSCYYFGIDKKLKKLAKSNFSDNELKRIEYELLELTNEVINTGSGLYKKDLSKLSFLEEKFNSIVDSDLAIIDKIYWLIEDCKRYGTLPFAGVARAAFIAVQILNSFVSEKILTESEKNRFLNSIETISKELNKDRKLLNKYQFLEKYGHLRPGTYDICSPRYDEAYDEYFSGFTHEVGSESFEFSQGQKDRIEKLIVESGLKCNFDELIQFIRESIEGREYAKFSFTKHLSQILNYIQDFGAELGFSKEDLAYLNIMELKSLYSTLDHRDVYNIFKEDIDKNKNCYQLTQAVKLPSIIYNASDIYQFSLQEEEPNFVTLKSITAEVVDLEFQEQADLDGKIVCIQSADPGYDYLFAKNIAGLITCYGGANSHMAIRCAETGIPAVIGCGESMFNKYKCVDKLFINAENKQIKIIS</sequence>
<evidence type="ECO:0000259" key="1">
    <source>
        <dbReference type="Pfam" id="PF00391"/>
    </source>
</evidence>
<name>A0A7Y3ZX52_9VIBR</name>
<comment type="caution">
    <text evidence="2">The sequence shown here is derived from an EMBL/GenBank/DDBJ whole genome shotgun (WGS) entry which is preliminary data.</text>
</comment>
<dbReference type="InterPro" id="IPR051549">
    <property type="entry name" value="PEP_Utilizing_Enz"/>
</dbReference>
<protein>
    <recommendedName>
        <fullName evidence="1">PEP-utilising enzyme mobile domain-containing protein</fullName>
    </recommendedName>
</protein>
<dbReference type="Gene3D" id="3.50.30.10">
    <property type="entry name" value="Phosphohistidine domain"/>
    <property type="match status" value="1"/>
</dbReference>
<dbReference type="InterPro" id="IPR013815">
    <property type="entry name" value="ATP_grasp_subdomain_1"/>
</dbReference>
<dbReference type="GO" id="GO:0005524">
    <property type="term" value="F:ATP binding"/>
    <property type="evidence" value="ECO:0007669"/>
    <property type="project" value="InterPro"/>
</dbReference>
<evidence type="ECO:0000313" key="2">
    <source>
        <dbReference type="EMBL" id="NOH70736.1"/>
    </source>
</evidence>
<dbReference type="InterPro" id="IPR036637">
    <property type="entry name" value="Phosphohistidine_dom_sf"/>
</dbReference>
<feature type="domain" description="PEP-utilising enzyme mobile" evidence="1">
    <location>
        <begin position="696"/>
        <end position="764"/>
    </location>
</feature>
<dbReference type="NCBIfam" id="NF004508">
    <property type="entry name" value="PRK05849.1"/>
    <property type="match status" value="1"/>
</dbReference>
<dbReference type="InterPro" id="IPR008279">
    <property type="entry name" value="PEP-util_enz_mobile_dom"/>
</dbReference>
<dbReference type="Pfam" id="PF00391">
    <property type="entry name" value="PEP-utilizers"/>
    <property type="match status" value="1"/>
</dbReference>
<reference evidence="2 3" key="1">
    <citation type="submission" date="2019-09" db="EMBL/GenBank/DDBJ databases">
        <title>Draft genome sequencing and comparative genomics of hatchery-associated Vibrios.</title>
        <authorList>
            <person name="Kehlet-Delgado H."/>
            <person name="Mueller R.S."/>
        </authorList>
    </citation>
    <scope>NUCLEOTIDE SEQUENCE [LARGE SCALE GENOMIC DNA]</scope>
    <source>
        <strain evidence="2 3">99-46-Y</strain>
    </source>
</reference>
<proteinExistence type="predicted"/>
<dbReference type="Gene3D" id="3.30.1490.20">
    <property type="entry name" value="ATP-grasp fold, A domain"/>
    <property type="match status" value="1"/>
</dbReference>
<accession>A0A7Y3ZX52</accession>
<evidence type="ECO:0000313" key="3">
    <source>
        <dbReference type="Proteomes" id="UP000565719"/>
    </source>
</evidence>
<dbReference type="SUPFAM" id="SSF56059">
    <property type="entry name" value="Glutathione synthetase ATP-binding domain-like"/>
    <property type="match status" value="1"/>
</dbReference>
<organism evidence="2 3">
    <name type="scientific">Vibrio pectenicida</name>
    <dbReference type="NCBI Taxonomy" id="62763"/>
    <lineage>
        <taxon>Bacteria</taxon>
        <taxon>Pseudomonadati</taxon>
        <taxon>Pseudomonadota</taxon>
        <taxon>Gammaproteobacteria</taxon>
        <taxon>Vibrionales</taxon>
        <taxon>Vibrionaceae</taxon>
        <taxon>Vibrio</taxon>
    </lineage>
</organism>
<dbReference type="Proteomes" id="UP000565719">
    <property type="component" value="Unassembled WGS sequence"/>
</dbReference>
<dbReference type="PANTHER" id="PTHR43615">
    <property type="entry name" value="PHOSPHOENOLPYRUVATE SYNTHASE-RELATED"/>
    <property type="match status" value="1"/>
</dbReference>
<dbReference type="PANTHER" id="PTHR43615:SF1">
    <property type="entry name" value="PPDK_N DOMAIN-CONTAINING PROTEIN"/>
    <property type="match status" value="1"/>
</dbReference>
<dbReference type="EMBL" id="VTXC01000010">
    <property type="protein sequence ID" value="NOH70736.1"/>
    <property type="molecule type" value="Genomic_DNA"/>
</dbReference>
<dbReference type="GO" id="GO:0016772">
    <property type="term" value="F:transferase activity, transferring phosphorus-containing groups"/>
    <property type="evidence" value="ECO:0007669"/>
    <property type="project" value="InterPro"/>
</dbReference>
<gene>
    <name evidence="2" type="ORF">F0225_05165</name>
</gene>
<dbReference type="AlphaFoldDB" id="A0A7Y3ZX52"/>